<evidence type="ECO:0000313" key="10">
    <source>
        <dbReference type="EMBL" id="PMD24331.1"/>
    </source>
</evidence>
<evidence type="ECO:0000256" key="7">
    <source>
        <dbReference type="ARBA" id="ARBA00023136"/>
    </source>
</evidence>
<dbReference type="GO" id="GO:0005739">
    <property type="term" value="C:mitochondrion"/>
    <property type="evidence" value="ECO:0007669"/>
    <property type="project" value="UniProtKB-SubCell"/>
</dbReference>
<evidence type="ECO:0000256" key="4">
    <source>
        <dbReference type="ARBA" id="ARBA00007920"/>
    </source>
</evidence>
<dbReference type="GO" id="GO:0016020">
    <property type="term" value="C:membrane"/>
    <property type="evidence" value="ECO:0007669"/>
    <property type="project" value="UniProtKB-SubCell"/>
</dbReference>
<comment type="subcellular location">
    <subcellularLocation>
        <location evidence="2">Endoplasmic reticulum</location>
    </subcellularLocation>
    <subcellularLocation>
        <location evidence="3">Membrane</location>
    </subcellularLocation>
    <subcellularLocation>
        <location evidence="1">Mitochondrion</location>
    </subcellularLocation>
</comment>
<dbReference type="SUPFAM" id="SSF53474">
    <property type="entry name" value="alpha/beta-Hydrolases"/>
    <property type="match status" value="1"/>
</dbReference>
<dbReference type="EMBL" id="KZ613473">
    <property type="protein sequence ID" value="PMD24331.1"/>
    <property type="molecule type" value="Genomic_DNA"/>
</dbReference>
<proteinExistence type="inferred from homology"/>
<feature type="compositionally biased region" description="Polar residues" evidence="8">
    <location>
        <begin position="27"/>
        <end position="67"/>
    </location>
</feature>
<evidence type="ECO:0000256" key="1">
    <source>
        <dbReference type="ARBA" id="ARBA00004173"/>
    </source>
</evidence>
<sequence length="375" mass="41184">MRRLLGRGKKHRGHDEVEGSASRDQQRVQAFSKQSDGPSPNNERSLITTPSNIATQPASNHAEGTSEFSHELQPPANLSSPLPIGDGINIGLIDLCELEDTSSAIVDIVFVHGLTGNAYTTWLYKNGMTRVYWPYELLRKDYPNARILAFGYDADITQILGPASSNRVGNHAENMLGALSQLRSKTDTETRKIIFVAHSLGGLVTECALNLSKASPEADIQLIEEHTVAVAFLGTPHHGSDYAAWVTLASSLTNWIKRSNKDIVDVLKPASEVLATIQKGFQGLLSRRVEAGNKISVTCFFEELPVTGLGDIVPKHSAILPQYPSYGIRANHMDMTKFDSPRNPGYKTVEGEIFKWVKLLRSRNPQPSTNDLRTG</sequence>
<evidence type="ECO:0000256" key="8">
    <source>
        <dbReference type="SAM" id="MobiDB-lite"/>
    </source>
</evidence>
<evidence type="ECO:0000259" key="9">
    <source>
        <dbReference type="Pfam" id="PF05057"/>
    </source>
</evidence>
<accession>A0A2J6QDJ3</accession>
<dbReference type="InterPro" id="IPR052374">
    <property type="entry name" value="SERAC1"/>
</dbReference>
<dbReference type="Proteomes" id="UP000235672">
    <property type="component" value="Unassembled WGS sequence"/>
</dbReference>
<feature type="domain" description="DUF676" evidence="9">
    <location>
        <begin position="108"/>
        <end position="258"/>
    </location>
</feature>
<evidence type="ECO:0000256" key="2">
    <source>
        <dbReference type="ARBA" id="ARBA00004240"/>
    </source>
</evidence>
<evidence type="ECO:0000256" key="6">
    <source>
        <dbReference type="ARBA" id="ARBA00023128"/>
    </source>
</evidence>
<feature type="compositionally biased region" description="Basic residues" evidence="8">
    <location>
        <begin position="1"/>
        <end position="12"/>
    </location>
</feature>
<evidence type="ECO:0000256" key="5">
    <source>
        <dbReference type="ARBA" id="ARBA00022824"/>
    </source>
</evidence>
<gene>
    <name evidence="10" type="ORF">NA56DRAFT_567700</name>
</gene>
<protein>
    <recommendedName>
        <fullName evidence="9">DUF676 domain-containing protein</fullName>
    </recommendedName>
</protein>
<dbReference type="InterPro" id="IPR029058">
    <property type="entry name" value="AB_hydrolase_fold"/>
</dbReference>
<keyword evidence="6" id="KW-0496">Mitochondrion</keyword>
<dbReference type="GO" id="GO:0005783">
    <property type="term" value="C:endoplasmic reticulum"/>
    <property type="evidence" value="ECO:0007669"/>
    <property type="project" value="UniProtKB-SubCell"/>
</dbReference>
<reference evidence="10 11" key="1">
    <citation type="submission" date="2016-05" db="EMBL/GenBank/DDBJ databases">
        <title>A degradative enzymes factory behind the ericoid mycorrhizal symbiosis.</title>
        <authorList>
            <consortium name="DOE Joint Genome Institute"/>
            <person name="Martino E."/>
            <person name="Morin E."/>
            <person name="Grelet G."/>
            <person name="Kuo A."/>
            <person name="Kohler A."/>
            <person name="Daghino S."/>
            <person name="Barry K."/>
            <person name="Choi C."/>
            <person name="Cichocki N."/>
            <person name="Clum A."/>
            <person name="Copeland A."/>
            <person name="Hainaut M."/>
            <person name="Haridas S."/>
            <person name="Labutti K."/>
            <person name="Lindquist E."/>
            <person name="Lipzen A."/>
            <person name="Khouja H.-R."/>
            <person name="Murat C."/>
            <person name="Ohm R."/>
            <person name="Olson A."/>
            <person name="Spatafora J."/>
            <person name="Veneault-Fourrey C."/>
            <person name="Henrissat B."/>
            <person name="Grigoriev I."/>
            <person name="Martin F."/>
            <person name="Perotto S."/>
        </authorList>
    </citation>
    <scope>NUCLEOTIDE SEQUENCE [LARGE SCALE GENOMIC DNA]</scope>
    <source>
        <strain evidence="10 11">UAMH 7357</strain>
    </source>
</reference>
<dbReference type="InterPro" id="IPR007751">
    <property type="entry name" value="DUF676_lipase-like"/>
</dbReference>
<dbReference type="Gene3D" id="3.40.50.1820">
    <property type="entry name" value="alpha/beta hydrolase"/>
    <property type="match status" value="1"/>
</dbReference>
<dbReference type="PANTHER" id="PTHR48182:SF2">
    <property type="entry name" value="PROTEIN SERAC1"/>
    <property type="match status" value="1"/>
</dbReference>
<dbReference type="PANTHER" id="PTHR48182">
    <property type="entry name" value="PROTEIN SERAC1"/>
    <property type="match status" value="1"/>
</dbReference>
<name>A0A2J6QDJ3_9HELO</name>
<feature type="region of interest" description="Disordered" evidence="8">
    <location>
        <begin position="1"/>
        <end position="80"/>
    </location>
</feature>
<keyword evidence="7" id="KW-0472">Membrane</keyword>
<dbReference type="AlphaFoldDB" id="A0A2J6QDJ3"/>
<comment type="similarity">
    <text evidence="4">Belongs to the putative lipase ROG1 family.</text>
</comment>
<evidence type="ECO:0000313" key="11">
    <source>
        <dbReference type="Proteomes" id="UP000235672"/>
    </source>
</evidence>
<keyword evidence="5" id="KW-0256">Endoplasmic reticulum</keyword>
<evidence type="ECO:0000256" key="3">
    <source>
        <dbReference type="ARBA" id="ARBA00004370"/>
    </source>
</evidence>
<dbReference type="Pfam" id="PF05057">
    <property type="entry name" value="DUF676"/>
    <property type="match status" value="1"/>
</dbReference>
<keyword evidence="11" id="KW-1185">Reference proteome</keyword>
<organism evidence="10 11">
    <name type="scientific">Hyaloscypha hepaticicola</name>
    <dbReference type="NCBI Taxonomy" id="2082293"/>
    <lineage>
        <taxon>Eukaryota</taxon>
        <taxon>Fungi</taxon>
        <taxon>Dikarya</taxon>
        <taxon>Ascomycota</taxon>
        <taxon>Pezizomycotina</taxon>
        <taxon>Leotiomycetes</taxon>
        <taxon>Helotiales</taxon>
        <taxon>Hyaloscyphaceae</taxon>
        <taxon>Hyaloscypha</taxon>
    </lineage>
</organism>
<dbReference type="OrthoDB" id="5086500at2759"/>